<protein>
    <submittedName>
        <fullName evidence="1">Uncharacterized protein</fullName>
    </submittedName>
</protein>
<evidence type="ECO:0000313" key="2">
    <source>
        <dbReference type="Proteomes" id="UP000290572"/>
    </source>
</evidence>
<accession>A0A498MIT0</accession>
<dbReference type="EMBL" id="QBIY01012619">
    <property type="protein sequence ID" value="RXN21219.1"/>
    <property type="molecule type" value="Genomic_DNA"/>
</dbReference>
<keyword evidence="2" id="KW-1185">Reference proteome</keyword>
<dbReference type="AlphaFoldDB" id="A0A498MIT0"/>
<dbReference type="Proteomes" id="UP000290572">
    <property type="component" value="Unassembled WGS sequence"/>
</dbReference>
<evidence type="ECO:0000313" key="1">
    <source>
        <dbReference type="EMBL" id="RXN21219.1"/>
    </source>
</evidence>
<organism evidence="1 2">
    <name type="scientific">Labeo rohita</name>
    <name type="common">Indian major carp</name>
    <name type="synonym">Cyprinus rohita</name>
    <dbReference type="NCBI Taxonomy" id="84645"/>
    <lineage>
        <taxon>Eukaryota</taxon>
        <taxon>Metazoa</taxon>
        <taxon>Chordata</taxon>
        <taxon>Craniata</taxon>
        <taxon>Vertebrata</taxon>
        <taxon>Euteleostomi</taxon>
        <taxon>Actinopterygii</taxon>
        <taxon>Neopterygii</taxon>
        <taxon>Teleostei</taxon>
        <taxon>Ostariophysi</taxon>
        <taxon>Cypriniformes</taxon>
        <taxon>Cyprinidae</taxon>
        <taxon>Labeoninae</taxon>
        <taxon>Labeonini</taxon>
        <taxon>Labeo</taxon>
    </lineage>
</organism>
<proteinExistence type="predicted"/>
<reference evidence="1 2" key="1">
    <citation type="submission" date="2018-03" db="EMBL/GenBank/DDBJ databases">
        <title>Draft genome sequence of Rohu Carp (Labeo rohita).</title>
        <authorList>
            <person name="Das P."/>
            <person name="Kushwaha B."/>
            <person name="Joshi C.G."/>
            <person name="Kumar D."/>
            <person name="Nagpure N.S."/>
            <person name="Sahoo L."/>
            <person name="Das S.P."/>
            <person name="Bit A."/>
            <person name="Patnaik S."/>
            <person name="Meher P.K."/>
            <person name="Jayasankar P."/>
            <person name="Koringa P.G."/>
            <person name="Patel N.V."/>
            <person name="Hinsu A.T."/>
            <person name="Kumar R."/>
            <person name="Pandey M."/>
            <person name="Agarwal S."/>
            <person name="Srivastava S."/>
            <person name="Singh M."/>
            <person name="Iquebal M.A."/>
            <person name="Jaiswal S."/>
            <person name="Angadi U.B."/>
            <person name="Kumar N."/>
            <person name="Raza M."/>
            <person name="Shah T.M."/>
            <person name="Rai A."/>
            <person name="Jena J.K."/>
        </authorList>
    </citation>
    <scope>NUCLEOTIDE SEQUENCE [LARGE SCALE GENOMIC DNA]</scope>
    <source>
        <strain evidence="1">DASCIFA01</strain>
        <tissue evidence="1">Testis</tissue>
    </source>
</reference>
<name>A0A498MIT0_LABRO</name>
<sequence length="148" mass="16904">MLSYVHLMVAVAIIKAQKRIYLYICVPYTHRRHVSFESGSTFCSQCRQLPDCSLLPSAPPRPPLLPCLSRKVIDEKPFPYFSLADSTRLFSTDVPCEDSSLRDGFLFKPSNEASMRWRLCWADCRHCSGPDQSLTVVWVSEDWSSQPV</sequence>
<gene>
    <name evidence="1" type="ORF">ROHU_024396</name>
</gene>
<comment type="caution">
    <text evidence="1">The sequence shown here is derived from an EMBL/GenBank/DDBJ whole genome shotgun (WGS) entry which is preliminary data.</text>
</comment>